<feature type="compositionally biased region" description="Acidic residues" evidence="1">
    <location>
        <begin position="876"/>
        <end position="894"/>
    </location>
</feature>
<feature type="region of interest" description="Disordered" evidence="1">
    <location>
        <begin position="523"/>
        <end position="561"/>
    </location>
</feature>
<evidence type="ECO:0000256" key="1">
    <source>
        <dbReference type="SAM" id="MobiDB-lite"/>
    </source>
</evidence>
<feature type="compositionally biased region" description="Acidic residues" evidence="1">
    <location>
        <begin position="705"/>
        <end position="715"/>
    </location>
</feature>
<feature type="compositionally biased region" description="Polar residues" evidence="1">
    <location>
        <begin position="857"/>
        <end position="868"/>
    </location>
</feature>
<dbReference type="OrthoDB" id="2290735at2759"/>
<dbReference type="Proteomes" id="UP000014254">
    <property type="component" value="Unassembled WGS sequence"/>
</dbReference>
<feature type="region of interest" description="Disordered" evidence="1">
    <location>
        <begin position="968"/>
        <end position="991"/>
    </location>
</feature>
<dbReference type="InParanoid" id="S2J4U1"/>
<feature type="region of interest" description="Disordered" evidence="1">
    <location>
        <begin position="653"/>
        <end position="897"/>
    </location>
</feature>
<feature type="compositionally biased region" description="Acidic residues" evidence="1">
    <location>
        <begin position="801"/>
        <end position="850"/>
    </location>
</feature>
<keyword evidence="3" id="KW-1185">Reference proteome</keyword>
<gene>
    <name evidence="2" type="ORF">HMPREF1544_10088</name>
</gene>
<feature type="compositionally biased region" description="Basic and acidic residues" evidence="1">
    <location>
        <begin position="527"/>
        <end position="549"/>
    </location>
</feature>
<evidence type="ECO:0000313" key="3">
    <source>
        <dbReference type="Proteomes" id="UP000014254"/>
    </source>
</evidence>
<reference evidence="3" key="1">
    <citation type="submission" date="2013-05" db="EMBL/GenBank/DDBJ databases">
        <title>The Genome sequence of Mucor circinelloides f. circinelloides 1006PhL.</title>
        <authorList>
            <consortium name="The Broad Institute Genomics Platform"/>
            <person name="Cuomo C."/>
            <person name="Earl A."/>
            <person name="Findley K."/>
            <person name="Lee S.C."/>
            <person name="Walker B."/>
            <person name="Young S."/>
            <person name="Zeng Q."/>
            <person name="Gargeya S."/>
            <person name="Fitzgerald M."/>
            <person name="Haas B."/>
            <person name="Abouelleil A."/>
            <person name="Allen A.W."/>
            <person name="Alvarado L."/>
            <person name="Arachchi H.M."/>
            <person name="Berlin A.M."/>
            <person name="Chapman S.B."/>
            <person name="Gainer-Dewar J."/>
            <person name="Goldberg J."/>
            <person name="Griggs A."/>
            <person name="Gujja S."/>
            <person name="Hansen M."/>
            <person name="Howarth C."/>
            <person name="Imamovic A."/>
            <person name="Ireland A."/>
            <person name="Larimer J."/>
            <person name="McCowan C."/>
            <person name="Murphy C."/>
            <person name="Pearson M."/>
            <person name="Poon T.W."/>
            <person name="Priest M."/>
            <person name="Roberts A."/>
            <person name="Saif S."/>
            <person name="Shea T."/>
            <person name="Sisk P."/>
            <person name="Sykes S."/>
            <person name="Wortman J."/>
            <person name="Nusbaum C."/>
            <person name="Birren B."/>
        </authorList>
    </citation>
    <scope>NUCLEOTIDE SEQUENCE [LARGE SCALE GENOMIC DNA]</scope>
    <source>
        <strain evidence="3">1006PhL</strain>
    </source>
</reference>
<feature type="compositionally biased region" description="Polar residues" evidence="1">
    <location>
        <begin position="974"/>
        <end position="983"/>
    </location>
</feature>
<protein>
    <submittedName>
        <fullName evidence="2">Uncharacterized protein</fullName>
    </submittedName>
</protein>
<dbReference type="eggNOG" id="ENOG502RUQD">
    <property type="taxonomic scope" value="Eukaryota"/>
</dbReference>
<organism evidence="2 3">
    <name type="scientific">Mucor circinelloides f. circinelloides (strain 1006PhL)</name>
    <name type="common">Mucormycosis agent</name>
    <name type="synonym">Calyptromyces circinelloides</name>
    <dbReference type="NCBI Taxonomy" id="1220926"/>
    <lineage>
        <taxon>Eukaryota</taxon>
        <taxon>Fungi</taxon>
        <taxon>Fungi incertae sedis</taxon>
        <taxon>Mucoromycota</taxon>
        <taxon>Mucoromycotina</taxon>
        <taxon>Mucoromycetes</taxon>
        <taxon>Mucorales</taxon>
        <taxon>Mucorineae</taxon>
        <taxon>Mucoraceae</taxon>
        <taxon>Mucor</taxon>
    </lineage>
</organism>
<evidence type="ECO:0000313" key="2">
    <source>
        <dbReference type="EMBL" id="EPB83152.1"/>
    </source>
</evidence>
<feature type="region of interest" description="Disordered" evidence="1">
    <location>
        <begin position="918"/>
        <end position="938"/>
    </location>
</feature>
<proteinExistence type="predicted"/>
<sequence length="1143" mass="129035">MSDYQQVSVNHHKYNYELDPDLIFNFDSQVVEYVYTDASRIRETNDIITLKALNLLDDSPQLHKIESVLCCKTNQDPYLLIICSDDKQNNYIFSHNVKTKVSKAVEFNKPIKGDITHTDMTCSPFTVAYVDRINTIDTKPSFAMVVGTKKDDATLVLLTLDSSEDVMQVELTETFKTIGKDKPDIGHITAICILTADKGDKRMGHSDPQILLGFSQGAILIYRIRAHVYSYKASRIRVPVDLSEFTEFPGYPITQLSCARSYNSLLMNVALAQEKPDEIKYQYRRSYIKVVETRGDFTRRQRAIINPPENIQLHAKILETKLIPSTTTVEDSTLQLSIIFQNGDKTYDLNIWEVSPTKINQALILAMDQQSCIDTMAKSDTVKSLKLDSSGYLNHVPQKIADIILEENEDDDMKHSAATNSTNHSVVGESTAFTDERSETTLQKAATIAENTVATDENTASVAGNTTADAIINETSETSSVHDENEKAADTLENIIEDIEGIEQDQHTVDDSANVEGMTNVEDSDAVAEKHPATEHTKDIETSAKRENEDSADDEPNAKRPKIEENLTISLEETTLTTVNELETSVNRDPVEEAAVVKVAETHVIKFEEEVEEQQSTLEVTVTEKAVLEEPEQEVSAIEDDYVVIDKQDIPAELSTENLPENTIEHTKDETSMNSMDEDTLVEQNDSMSVDQPEEEQEDKTVEEFQTEVTEEYDDTTNNASSANQMVIENDKDQDADMTSREIGEGENPEYDQQDDPSGDLTDDYGQDYTDQVEDASEMFNQAAYDAIQKEEPATMVISSSEDELEKSEQEDEDDDFDELDDHGQEDEEDDFDELGDHGQEDEEKVEENEQEKKQTSSHPTSIDTLENQDLREGSYLDEGDDEIQYTDSLDNDPIEDKDLLSEEGSIKFISGGELSDLNGYSSASTPQQQCQMPQQHTPNTIDYIPVRAEDLLRLLDKEQEAVSDHMDIDTHTAPPSQTTMAQSEAMEVEPEPIDENEVAYTTMLEFCFGSTDIDLDTISQSDVDAMGNYCWHHANIQLKMFMAKYCLLHQMRNEGFLLTKELLRNWKTSMTKEEIEECIALKKSMKVDQSVQFGDVFDPFSESARQKIVQQRKDYFKPAIPVDFYKSKEGQTYLDYYTTGSI</sequence>
<accession>S2J4U1</accession>
<dbReference type="VEuPathDB" id="FungiDB:HMPREF1544_10088"/>
<dbReference type="STRING" id="1220926.S2J4U1"/>
<feature type="compositionally biased region" description="Low complexity" evidence="1">
    <location>
        <begin position="927"/>
        <end position="936"/>
    </location>
</feature>
<feature type="compositionally biased region" description="Acidic residues" evidence="1">
    <location>
        <begin position="745"/>
        <end position="777"/>
    </location>
</feature>
<dbReference type="EMBL" id="KE124082">
    <property type="protein sequence ID" value="EPB83152.1"/>
    <property type="molecule type" value="Genomic_DNA"/>
</dbReference>
<dbReference type="AlphaFoldDB" id="S2J4U1"/>
<feature type="compositionally biased region" description="Polar residues" evidence="1">
    <location>
        <begin position="716"/>
        <end position="727"/>
    </location>
</feature>
<feature type="compositionally biased region" description="Basic and acidic residues" evidence="1">
    <location>
        <begin position="729"/>
        <end position="744"/>
    </location>
</feature>
<name>S2J4U1_MUCC1</name>
<dbReference type="OMA" id="HTDIHAT"/>